<dbReference type="EMBL" id="JAFKCS010000054">
    <property type="protein sequence ID" value="MBN7822357.1"/>
    <property type="molecule type" value="Genomic_DNA"/>
</dbReference>
<gene>
    <name evidence="1" type="ORF">J0A65_20995</name>
</gene>
<dbReference type="RefSeq" id="WP_206596295.1">
    <property type="nucleotide sequence ID" value="NZ_JAFKCS010000054.1"/>
</dbReference>
<reference evidence="1 2" key="1">
    <citation type="submission" date="2021-03" db="EMBL/GenBank/DDBJ databases">
        <title>novel species isolated from a fishpond in China.</title>
        <authorList>
            <person name="Lu H."/>
            <person name="Cai Z."/>
        </authorList>
    </citation>
    <scope>NUCLEOTIDE SEQUENCE [LARGE SCALE GENOMIC DNA]</scope>
    <source>
        <strain evidence="1 2">Y57</strain>
    </source>
</reference>
<comment type="caution">
    <text evidence="1">The sequence shown here is derived from an EMBL/GenBank/DDBJ whole genome shotgun (WGS) entry which is preliminary data.</text>
</comment>
<protein>
    <submittedName>
        <fullName evidence="1">Uncharacterized protein</fullName>
    </submittedName>
</protein>
<sequence length="337" mass="36323">MIQGVREFRLLSEFRTRLALDLNDLVVATEAGSGPFLYSSLAAALAGARKVIAVAPDSVYATHQEISKKINNLASAWGVASNCISVVSSREEIPAGIDIFLNLGFIRPLDASLLAKGSLNAVVSYMCEAWEYRPGDLDLQFCRELSIPVAGVNEDYQGFGVFESCGQLALKLLFEAGVEVAGCKIGLLSDDPFGDVIEIALLANSSQVFRVKSASELSFEHASHLDALVVASYSDSDDVLKELGFSFESLVATNPAIKIIQFSGAVDVEAVVAAGLDIYPAARLQPYRMSKTLSYLGVRPVLALHSLGLKVAQLLYQERRGTPIPLSFNDLIQKMID</sequence>
<evidence type="ECO:0000313" key="1">
    <source>
        <dbReference type="EMBL" id="MBN7822357.1"/>
    </source>
</evidence>
<name>A0ABS3CZ11_9ALTE</name>
<accession>A0ABS3CZ11</accession>
<proteinExistence type="predicted"/>
<organism evidence="1 2">
    <name type="scientific">Bowmanella yangjiangensis</name>
    <dbReference type="NCBI Taxonomy" id="2811230"/>
    <lineage>
        <taxon>Bacteria</taxon>
        <taxon>Pseudomonadati</taxon>
        <taxon>Pseudomonadota</taxon>
        <taxon>Gammaproteobacteria</taxon>
        <taxon>Alteromonadales</taxon>
        <taxon>Alteromonadaceae</taxon>
        <taxon>Bowmanella</taxon>
    </lineage>
</organism>
<evidence type="ECO:0000313" key="2">
    <source>
        <dbReference type="Proteomes" id="UP000663992"/>
    </source>
</evidence>
<dbReference type="Proteomes" id="UP000663992">
    <property type="component" value="Unassembled WGS sequence"/>
</dbReference>
<keyword evidence="2" id="KW-1185">Reference proteome</keyword>